<comment type="subcellular location">
    <subcellularLocation>
        <location evidence="10">Mitochondrion matrix</location>
    </subcellularLocation>
    <subcellularLocation>
        <location evidence="10">Nucleus</location>
    </subcellularLocation>
    <subcellularLocation>
        <location evidence="10">Cytoplasm</location>
    </subcellularLocation>
    <text evidence="10">Predominantly in the mitochondria and in the nucleus.</text>
</comment>
<dbReference type="GO" id="GO:0005759">
    <property type="term" value="C:mitochondrial matrix"/>
    <property type="evidence" value="ECO:0007669"/>
    <property type="project" value="UniProtKB-SubCell"/>
</dbReference>
<dbReference type="PANTHER" id="PTHR23245">
    <property type="entry name" value="TRNA METHYLTRANSFERASE"/>
    <property type="match status" value="1"/>
</dbReference>
<dbReference type="HAMAP" id="MF_03152">
    <property type="entry name" value="TRM5"/>
    <property type="match status" value="1"/>
</dbReference>
<sequence>MSTFQILPPPTCKGMTVLDTEAFRTVTPVVAVMIKNPRMLSKLSKECPPNDLLQVKKFPTVFEENGKRFLVLSTRFKEISDTANGLDPKTYELLEEAGYEFFKTEIVTTYKYWTSEEVLRAVLPDDLSDVPNSFSMVGHIAHLNLRDQFLPYKHLIGQVIIDKNPSIKTVVRKLDSINTTFRTFDMEVIAGEELFEVEQAESGCRFQFDFRKVYWNSRLHTEHERLVKLFGKGKAICDPFSGVGPFAIPAAKHDNLVFASDLNPESYKAMVKNSKLNKVNPEMLHCYNEDAREFIKTSIKKLHELRKQTPTIVLPPKGKSKKKNVEQPQKFDVPEYYSHYVMNLPASAIEFLDAFRGIYKDVQFTSPPPQPLAHVHCFHKFDPHLPEPTKGEVYEAICSRISDSMGYKISPSDLTLHDVRRVAPSKDMYEASFLVPNAVLYDEV</sequence>
<keyword evidence="3 10" id="KW-0489">Methyltransferase</keyword>
<keyword evidence="5 10" id="KW-0949">S-adenosyl-L-methionine</keyword>
<dbReference type="Proteomes" id="UP001362899">
    <property type="component" value="Unassembled WGS sequence"/>
</dbReference>
<evidence type="ECO:0000256" key="2">
    <source>
        <dbReference type="ARBA" id="ARBA00022490"/>
    </source>
</evidence>
<dbReference type="Pfam" id="PF02475">
    <property type="entry name" value="TRM5-TYW2_MTfase"/>
    <property type="match status" value="1"/>
</dbReference>
<evidence type="ECO:0000256" key="1">
    <source>
        <dbReference type="ARBA" id="ARBA00009775"/>
    </source>
</evidence>
<dbReference type="AlphaFoldDB" id="A0AAV5RHW5"/>
<comment type="catalytic activity">
    <reaction evidence="9 10">
        <text>guanosine(37) in tRNA + S-adenosyl-L-methionine = N(1)-methylguanosine(37) in tRNA + S-adenosyl-L-homocysteine + H(+)</text>
        <dbReference type="Rhea" id="RHEA:36899"/>
        <dbReference type="Rhea" id="RHEA-COMP:10145"/>
        <dbReference type="Rhea" id="RHEA-COMP:10147"/>
        <dbReference type="ChEBI" id="CHEBI:15378"/>
        <dbReference type="ChEBI" id="CHEBI:57856"/>
        <dbReference type="ChEBI" id="CHEBI:59789"/>
        <dbReference type="ChEBI" id="CHEBI:73542"/>
        <dbReference type="ChEBI" id="CHEBI:74269"/>
        <dbReference type="EC" id="2.1.1.228"/>
    </reaction>
</comment>
<feature type="binding site" evidence="10">
    <location>
        <begin position="290"/>
        <end position="291"/>
    </location>
    <ligand>
        <name>S-adenosyl-L-methionine</name>
        <dbReference type="ChEBI" id="CHEBI:59789"/>
    </ligand>
</feature>
<dbReference type="InterPro" id="IPR030382">
    <property type="entry name" value="MeTrfase_TRM5/TYW2"/>
</dbReference>
<reference evidence="12 13" key="1">
    <citation type="journal article" date="2023" name="Elife">
        <title>Identification of key yeast species and microbe-microbe interactions impacting larval growth of Drosophila in the wild.</title>
        <authorList>
            <person name="Mure A."/>
            <person name="Sugiura Y."/>
            <person name="Maeda R."/>
            <person name="Honda K."/>
            <person name="Sakurai N."/>
            <person name="Takahashi Y."/>
            <person name="Watada M."/>
            <person name="Katoh T."/>
            <person name="Gotoh A."/>
            <person name="Gotoh Y."/>
            <person name="Taniguchi I."/>
            <person name="Nakamura K."/>
            <person name="Hayashi T."/>
            <person name="Katayama T."/>
            <person name="Uemura T."/>
            <person name="Hattori Y."/>
        </authorList>
    </citation>
    <scope>NUCLEOTIDE SEQUENCE [LARGE SCALE GENOMIC DNA]</scope>
    <source>
        <strain evidence="12 13">SB-73</strain>
    </source>
</reference>
<keyword evidence="6 10" id="KW-0819">tRNA processing</keyword>
<name>A0AAV5RHW5_STABA</name>
<feature type="binding site" evidence="10">
    <location>
        <begin position="261"/>
        <end position="262"/>
    </location>
    <ligand>
        <name>S-adenosyl-L-methionine</name>
        <dbReference type="ChEBI" id="CHEBI:59789"/>
    </ligand>
</feature>
<dbReference type="InterPro" id="IPR029063">
    <property type="entry name" value="SAM-dependent_MTases_sf"/>
</dbReference>
<feature type="domain" description="SAM-dependent methyltransferase TRM5/TYW2-type" evidence="11">
    <location>
        <begin position="134"/>
        <end position="437"/>
    </location>
</feature>
<comment type="similarity">
    <text evidence="1">Belongs to the class I-like SAM-binding methyltransferase superfamily. TRM5/TYW2 family.</text>
</comment>
<dbReference type="Pfam" id="PF25133">
    <property type="entry name" value="TYW2_N_2"/>
    <property type="match status" value="1"/>
</dbReference>
<dbReference type="InterPro" id="IPR056744">
    <property type="entry name" value="TRM5/TYW2-like_N"/>
</dbReference>
<evidence type="ECO:0000256" key="10">
    <source>
        <dbReference type="HAMAP-Rule" id="MF_03152"/>
    </source>
</evidence>
<dbReference type="GO" id="GO:0002939">
    <property type="term" value="P:tRNA N1-guanine methylation"/>
    <property type="evidence" value="ECO:0007669"/>
    <property type="project" value="TreeGrafter"/>
</dbReference>
<dbReference type="PROSITE" id="PS51684">
    <property type="entry name" value="SAM_MT_TRM5_TYW2"/>
    <property type="match status" value="1"/>
</dbReference>
<gene>
    <name evidence="10" type="primary">TRM5</name>
    <name evidence="12" type="ORF">DASB73_016400</name>
</gene>
<comment type="similarity">
    <text evidence="10">Belongs to the TRM5 / TYW2 family.</text>
</comment>
<keyword evidence="7 10" id="KW-0496">Mitochondrion</keyword>
<evidence type="ECO:0000313" key="13">
    <source>
        <dbReference type="Proteomes" id="UP001362899"/>
    </source>
</evidence>
<keyword evidence="13" id="KW-1185">Reference proteome</keyword>
<organism evidence="12 13">
    <name type="scientific">Starmerella bacillaris</name>
    <name type="common">Yeast</name>
    <name type="synonym">Candida zemplinina</name>
    <dbReference type="NCBI Taxonomy" id="1247836"/>
    <lineage>
        <taxon>Eukaryota</taxon>
        <taxon>Fungi</taxon>
        <taxon>Dikarya</taxon>
        <taxon>Ascomycota</taxon>
        <taxon>Saccharomycotina</taxon>
        <taxon>Dipodascomycetes</taxon>
        <taxon>Dipodascales</taxon>
        <taxon>Trichomonascaceae</taxon>
        <taxon>Starmerella</taxon>
    </lineage>
</organism>
<evidence type="ECO:0000256" key="9">
    <source>
        <dbReference type="ARBA" id="ARBA00047783"/>
    </source>
</evidence>
<evidence type="ECO:0000256" key="8">
    <source>
        <dbReference type="ARBA" id="ARBA00023242"/>
    </source>
</evidence>
<feature type="binding site" evidence="10">
    <location>
        <position position="223"/>
    </location>
    <ligand>
        <name>S-adenosyl-L-methionine</name>
        <dbReference type="ChEBI" id="CHEBI:59789"/>
    </ligand>
</feature>
<proteinExistence type="inferred from homology"/>
<evidence type="ECO:0000256" key="4">
    <source>
        <dbReference type="ARBA" id="ARBA00022679"/>
    </source>
</evidence>
<comment type="function">
    <text evidence="10">Specifically methylates the N1 position of guanosine-37 in various cytoplasmic and mitochondrial tRNAs. Methylation is not dependent on the nature of the nucleoside 5' of the target nucleoside. This is the first step in the biosynthesis of wybutosine (yW), a modified base adjacent to the anticodon of tRNAs and required for accurate decoding.</text>
</comment>
<evidence type="ECO:0000256" key="7">
    <source>
        <dbReference type="ARBA" id="ARBA00023128"/>
    </source>
</evidence>
<keyword evidence="4 10" id="KW-0808">Transferase</keyword>
<accession>A0AAV5RHW5</accession>
<dbReference type="Gene3D" id="3.30.300.110">
    <property type="entry name" value="Met-10+ protein-like domains"/>
    <property type="match status" value="1"/>
</dbReference>
<dbReference type="EC" id="2.1.1.228" evidence="10"/>
<protein>
    <recommendedName>
        <fullName evidence="10">tRNA (guanine(37)-N1)-methyltransferase</fullName>
        <ecNumber evidence="10">2.1.1.228</ecNumber>
    </recommendedName>
    <alternativeName>
        <fullName evidence="10">M1G-methyltransferase</fullName>
    </alternativeName>
    <alternativeName>
        <fullName evidence="10">tRNA [GM37] methyltransferase</fullName>
    </alternativeName>
    <alternativeName>
        <fullName evidence="10">tRNA methyltransferase 5</fullName>
    </alternativeName>
</protein>
<dbReference type="EMBL" id="BTGC01000003">
    <property type="protein sequence ID" value="GMM50682.1"/>
    <property type="molecule type" value="Genomic_DNA"/>
</dbReference>
<comment type="subunit">
    <text evidence="10">Monomer.</text>
</comment>
<dbReference type="SUPFAM" id="SSF53335">
    <property type="entry name" value="S-adenosyl-L-methionine-dependent methyltransferases"/>
    <property type="match status" value="1"/>
</dbReference>
<keyword evidence="8 10" id="KW-0539">Nucleus</keyword>
<keyword evidence="2 10" id="KW-0963">Cytoplasm</keyword>
<feature type="binding site" evidence="10">
    <location>
        <position position="343"/>
    </location>
    <ligand>
        <name>S-adenosyl-L-methionine</name>
        <dbReference type="ChEBI" id="CHEBI:59789"/>
    </ligand>
</feature>
<comment type="caution">
    <text evidence="12">The sequence shown here is derived from an EMBL/GenBank/DDBJ whole genome shotgun (WGS) entry which is preliminary data.</text>
</comment>
<dbReference type="GO" id="GO:0052906">
    <property type="term" value="F:tRNA (guanine(37)-N1)-methyltransferase activity"/>
    <property type="evidence" value="ECO:0007669"/>
    <property type="project" value="UniProtKB-UniRule"/>
</dbReference>
<dbReference type="PANTHER" id="PTHR23245:SF36">
    <property type="entry name" value="TRNA (GUANINE(37)-N1)-METHYLTRANSFERASE"/>
    <property type="match status" value="1"/>
</dbReference>
<dbReference type="GO" id="GO:0005634">
    <property type="term" value="C:nucleus"/>
    <property type="evidence" value="ECO:0007669"/>
    <property type="project" value="UniProtKB-SubCell"/>
</dbReference>
<dbReference type="FunFam" id="3.30.300.110:FF:000001">
    <property type="entry name" value="tRNA (guanine(37)-N1)-methyltransferase"/>
    <property type="match status" value="1"/>
</dbReference>
<dbReference type="InterPro" id="IPR056743">
    <property type="entry name" value="TRM5-TYW2-like_MTfase"/>
</dbReference>
<dbReference type="Gene3D" id="3.40.50.150">
    <property type="entry name" value="Vaccinia Virus protein VP39"/>
    <property type="match status" value="1"/>
</dbReference>
<evidence type="ECO:0000256" key="6">
    <source>
        <dbReference type="ARBA" id="ARBA00022694"/>
    </source>
</evidence>
<evidence type="ECO:0000313" key="12">
    <source>
        <dbReference type="EMBL" id="GMM50682.1"/>
    </source>
</evidence>
<evidence type="ECO:0000256" key="3">
    <source>
        <dbReference type="ARBA" id="ARBA00022603"/>
    </source>
</evidence>
<evidence type="ECO:0000256" key="5">
    <source>
        <dbReference type="ARBA" id="ARBA00022691"/>
    </source>
</evidence>
<dbReference type="GO" id="GO:0070901">
    <property type="term" value="P:mitochondrial tRNA methylation"/>
    <property type="evidence" value="ECO:0007669"/>
    <property type="project" value="UniProtKB-ARBA"/>
</dbReference>
<evidence type="ECO:0000259" key="11">
    <source>
        <dbReference type="PROSITE" id="PS51684"/>
    </source>
</evidence>
<dbReference type="InterPro" id="IPR025792">
    <property type="entry name" value="tRNA_Gua_MeTrfase_euk"/>
</dbReference>